<sequence length="241" mass="27187">MEHLVDFLKVIGRIVTILPLLLFVTLAMGKRSIGELPVFDFLVILVLGSVVGADIAEPKVNHFFTMIAVIAIGGLQLFVSYLKIKHRSIGKILTFEPTIVIYKGQFQVENMERMKYTIDNVLQMLRENNVFNVKDVELGIVEANGELSVKLLPEKEVARVENLHSVSPDKGIELPVIIDGIIYTKVLTSLELNEVWLKKELLKKDITDAKTVFYASVNQAKELHISLKVDKNKPNYPLILH</sequence>
<dbReference type="Gene3D" id="3.30.240.20">
    <property type="entry name" value="bsu07140 like domains"/>
    <property type="match status" value="2"/>
</dbReference>
<keyword evidence="5 7" id="KW-1133">Transmembrane helix</keyword>
<proteinExistence type="inferred from homology"/>
<organism evidence="9 10">
    <name type="scientific">Cytobacillus spartinae</name>
    <dbReference type="NCBI Taxonomy" id="3299023"/>
    <lineage>
        <taxon>Bacteria</taxon>
        <taxon>Bacillati</taxon>
        <taxon>Bacillota</taxon>
        <taxon>Bacilli</taxon>
        <taxon>Bacillales</taxon>
        <taxon>Bacillaceae</taxon>
        <taxon>Cytobacillus</taxon>
    </lineage>
</organism>
<dbReference type="Proteomes" id="UP001601059">
    <property type="component" value="Unassembled WGS sequence"/>
</dbReference>
<evidence type="ECO:0000259" key="8">
    <source>
        <dbReference type="Pfam" id="PF04239"/>
    </source>
</evidence>
<evidence type="ECO:0000256" key="1">
    <source>
        <dbReference type="ARBA" id="ARBA00004651"/>
    </source>
</evidence>
<gene>
    <name evidence="9" type="ORF">ACFYKX_21260</name>
</gene>
<dbReference type="InterPro" id="IPR007353">
    <property type="entry name" value="DUF421"/>
</dbReference>
<feature type="transmembrane region" description="Helical" evidence="7">
    <location>
        <begin position="38"/>
        <end position="56"/>
    </location>
</feature>
<dbReference type="Pfam" id="PF04239">
    <property type="entry name" value="DUF421"/>
    <property type="match status" value="1"/>
</dbReference>
<keyword evidence="6 7" id="KW-0472">Membrane</keyword>
<evidence type="ECO:0000256" key="7">
    <source>
        <dbReference type="SAM" id="Phobius"/>
    </source>
</evidence>
<dbReference type="RefSeq" id="WP_389363371.1">
    <property type="nucleotide sequence ID" value="NZ_JBIACK010000013.1"/>
</dbReference>
<keyword evidence="3" id="KW-1003">Cell membrane</keyword>
<evidence type="ECO:0000313" key="9">
    <source>
        <dbReference type="EMBL" id="MFE8703113.1"/>
    </source>
</evidence>
<evidence type="ECO:0000313" key="10">
    <source>
        <dbReference type="Proteomes" id="UP001601059"/>
    </source>
</evidence>
<protein>
    <submittedName>
        <fullName evidence="9">DUF421 domain-containing protein</fullName>
    </submittedName>
</protein>
<evidence type="ECO:0000256" key="4">
    <source>
        <dbReference type="ARBA" id="ARBA00022692"/>
    </source>
</evidence>
<keyword evidence="10" id="KW-1185">Reference proteome</keyword>
<reference evidence="9 10" key="1">
    <citation type="submission" date="2024-08" db="EMBL/GenBank/DDBJ databases">
        <title>Two novel Cytobacillus novel species.</title>
        <authorList>
            <person name="Liu G."/>
        </authorList>
    </citation>
    <scope>NUCLEOTIDE SEQUENCE [LARGE SCALE GENOMIC DNA]</scope>
    <source>
        <strain evidence="9 10">FJAT-54145</strain>
    </source>
</reference>
<keyword evidence="4 7" id="KW-0812">Transmembrane</keyword>
<dbReference type="PANTHER" id="PTHR34582">
    <property type="entry name" value="UPF0702 TRANSMEMBRANE PROTEIN YCAP"/>
    <property type="match status" value="1"/>
</dbReference>
<evidence type="ECO:0000256" key="2">
    <source>
        <dbReference type="ARBA" id="ARBA00006448"/>
    </source>
</evidence>
<evidence type="ECO:0000256" key="6">
    <source>
        <dbReference type="ARBA" id="ARBA00023136"/>
    </source>
</evidence>
<comment type="subcellular location">
    <subcellularLocation>
        <location evidence="1">Cell membrane</location>
        <topology evidence="1">Multi-pass membrane protein</topology>
    </subcellularLocation>
</comment>
<evidence type="ECO:0000256" key="3">
    <source>
        <dbReference type="ARBA" id="ARBA00022475"/>
    </source>
</evidence>
<dbReference type="EMBL" id="JBIACK010000013">
    <property type="protein sequence ID" value="MFE8703113.1"/>
    <property type="molecule type" value="Genomic_DNA"/>
</dbReference>
<name>A0ABW6KJS7_9BACI</name>
<feature type="transmembrane region" description="Helical" evidence="7">
    <location>
        <begin position="6"/>
        <end position="26"/>
    </location>
</feature>
<comment type="caution">
    <text evidence="9">The sequence shown here is derived from an EMBL/GenBank/DDBJ whole genome shotgun (WGS) entry which is preliminary data.</text>
</comment>
<dbReference type="InterPro" id="IPR023090">
    <property type="entry name" value="UPF0702_alpha/beta_dom_sf"/>
</dbReference>
<evidence type="ECO:0000256" key="5">
    <source>
        <dbReference type="ARBA" id="ARBA00022989"/>
    </source>
</evidence>
<dbReference type="PANTHER" id="PTHR34582:SF6">
    <property type="entry name" value="UPF0702 TRANSMEMBRANE PROTEIN YCAP"/>
    <property type="match status" value="1"/>
</dbReference>
<feature type="transmembrane region" description="Helical" evidence="7">
    <location>
        <begin position="62"/>
        <end position="82"/>
    </location>
</feature>
<accession>A0ABW6KJS7</accession>
<comment type="similarity">
    <text evidence="2">Belongs to the UPF0702 family.</text>
</comment>
<feature type="domain" description="YetF C-terminal" evidence="8">
    <location>
        <begin position="85"/>
        <end position="218"/>
    </location>
</feature>